<keyword evidence="2" id="KW-1185">Reference proteome</keyword>
<evidence type="ECO:0000313" key="1">
    <source>
        <dbReference type="EMBL" id="QIG81552.1"/>
    </source>
</evidence>
<accession>A0A6G6Y9D6</accession>
<evidence type="ECO:0000313" key="2">
    <source>
        <dbReference type="Proteomes" id="UP000501568"/>
    </source>
</evidence>
<sequence length="191" mass="21599">MNPDVVRTKLISAGLFLIGHEMLLDTIKRHPLAFFADQWTRDGPQPSAKYTSEILARDLKGKNDALRGSIAWLRMMDAITVDDEASIRAVTDARNDLAHEMTAMVDGSKPPEFANQFTILMALVQKIEKWWIVNVEIPTNPDFDSQEIDEDEIISGPSWVMQMLSRVALGIGDEAWEFHREFVKQRAGVSE</sequence>
<organism evidence="1 2">
    <name type="scientific">Stakelama tenebrarum</name>
    <dbReference type="NCBI Taxonomy" id="2711215"/>
    <lineage>
        <taxon>Bacteria</taxon>
        <taxon>Pseudomonadati</taxon>
        <taxon>Pseudomonadota</taxon>
        <taxon>Alphaproteobacteria</taxon>
        <taxon>Sphingomonadales</taxon>
        <taxon>Sphingomonadaceae</taxon>
        <taxon>Stakelama</taxon>
    </lineage>
</organism>
<dbReference type="AlphaFoldDB" id="A0A6G6Y9D6"/>
<dbReference type="Proteomes" id="UP000501568">
    <property type="component" value="Chromosome"/>
</dbReference>
<reference evidence="1 2" key="1">
    <citation type="submission" date="2020-02" db="EMBL/GenBank/DDBJ databases">
        <authorList>
            <person name="Zheng R.K."/>
            <person name="Sun C.M."/>
        </authorList>
    </citation>
    <scope>NUCLEOTIDE SEQUENCE [LARGE SCALE GENOMIC DNA]</scope>
    <source>
        <strain evidence="2">zrk23</strain>
    </source>
</reference>
<dbReference type="KEGG" id="spzr:G5C33_18340"/>
<gene>
    <name evidence="1" type="ORF">G5C33_18340</name>
</gene>
<name>A0A6G6Y9D6_9SPHN</name>
<dbReference type="EMBL" id="CP049109">
    <property type="protein sequence ID" value="QIG81552.1"/>
    <property type="molecule type" value="Genomic_DNA"/>
</dbReference>
<proteinExistence type="predicted"/>
<protein>
    <submittedName>
        <fullName evidence="1">Uncharacterized protein</fullName>
    </submittedName>
</protein>